<feature type="transmembrane region" description="Helical" evidence="1">
    <location>
        <begin position="62"/>
        <end position="81"/>
    </location>
</feature>
<dbReference type="RefSeq" id="WP_196420415.1">
    <property type="nucleotide sequence ID" value="NZ_JADQTO010000041.1"/>
</dbReference>
<evidence type="ECO:0000256" key="1">
    <source>
        <dbReference type="SAM" id="Phobius"/>
    </source>
</evidence>
<accession>A0A931CLK7</accession>
<feature type="transmembrane region" description="Helical" evidence="1">
    <location>
        <begin position="87"/>
        <end position="107"/>
    </location>
</feature>
<evidence type="ECO:0000313" key="2">
    <source>
        <dbReference type="EMBL" id="MBG0568646.1"/>
    </source>
</evidence>
<comment type="caution">
    <text evidence="2">The sequence shown here is derived from an EMBL/GenBank/DDBJ whole genome shotgun (WGS) entry which is preliminary data.</text>
</comment>
<keyword evidence="1" id="KW-0812">Transmembrane</keyword>
<proteinExistence type="predicted"/>
<dbReference type="AlphaFoldDB" id="A0A931CLK7"/>
<sequence>MGTDPEARRRLEQGLRRRVVERQEQCAANWQHAVQVGQALDLGEPLGIYHAEVIPALSARQVLRMLLPIPAFLLVVFLLMVCAPDAAIPILLVSPFLIGAYAVKCALVTRRGRFTRWLYGYAGGMAEVDPDGRPRVVRWDDVTDVVDEWGSAGSESQAVWSYEGFRLTTADGRTVSFTARYENALDPYGPAGGSIAAVTPAAVGDAIPRFLSLADLITGQAVTRVVARQVAAVRAGADFVRGDVRVTRDGIAGPKGAAITPWAAIERIELRPGRVKVRPIGGRARNYDNYRDGSGYAVLCRLLVALGVNASFEARG</sequence>
<gene>
    <name evidence="2" type="ORF">I4J89_45225</name>
</gene>
<reference evidence="2" key="1">
    <citation type="submission" date="2020-11" db="EMBL/GenBank/DDBJ databases">
        <title>Isolation and identification of active actinomycetes.</title>
        <authorList>
            <person name="Sun X."/>
        </authorList>
    </citation>
    <scope>NUCLEOTIDE SEQUENCE</scope>
    <source>
        <strain evidence="2">NEAU-A11</strain>
    </source>
</reference>
<keyword evidence="3" id="KW-1185">Reference proteome</keyword>
<name>A0A931CLK7_9ACTN</name>
<dbReference type="Proteomes" id="UP000598146">
    <property type="component" value="Unassembled WGS sequence"/>
</dbReference>
<evidence type="ECO:0000313" key="3">
    <source>
        <dbReference type="Proteomes" id="UP000598146"/>
    </source>
</evidence>
<dbReference type="EMBL" id="JADQTO010000041">
    <property type="protein sequence ID" value="MBG0568646.1"/>
    <property type="molecule type" value="Genomic_DNA"/>
</dbReference>
<keyword evidence="1" id="KW-1133">Transmembrane helix</keyword>
<organism evidence="2 3">
    <name type="scientific">Actinoplanes aureus</name>
    <dbReference type="NCBI Taxonomy" id="2792083"/>
    <lineage>
        <taxon>Bacteria</taxon>
        <taxon>Bacillati</taxon>
        <taxon>Actinomycetota</taxon>
        <taxon>Actinomycetes</taxon>
        <taxon>Micromonosporales</taxon>
        <taxon>Micromonosporaceae</taxon>
        <taxon>Actinoplanes</taxon>
    </lineage>
</organism>
<keyword evidence="1" id="KW-0472">Membrane</keyword>
<protein>
    <submittedName>
        <fullName evidence="2">Uncharacterized protein</fullName>
    </submittedName>
</protein>